<evidence type="ECO:0000256" key="2">
    <source>
        <dbReference type="ARBA" id="ARBA00023043"/>
    </source>
</evidence>
<dbReference type="InterPro" id="IPR036770">
    <property type="entry name" value="Ankyrin_rpt-contain_sf"/>
</dbReference>
<comment type="caution">
    <text evidence="5">The sequence shown here is derived from an EMBL/GenBank/DDBJ whole genome shotgun (WGS) entry which is preliminary data.</text>
</comment>
<proteinExistence type="predicted"/>
<feature type="compositionally biased region" description="Polar residues" evidence="4">
    <location>
        <begin position="82"/>
        <end position="101"/>
    </location>
</feature>
<feature type="repeat" description="ANK" evidence="3">
    <location>
        <begin position="311"/>
        <end position="344"/>
    </location>
</feature>
<feature type="compositionally biased region" description="Low complexity" evidence="4">
    <location>
        <begin position="208"/>
        <end position="224"/>
    </location>
</feature>
<keyword evidence="2 3" id="KW-0040">ANK repeat</keyword>
<dbReference type="SMART" id="SM00248">
    <property type="entry name" value="ANK"/>
    <property type="match status" value="5"/>
</dbReference>
<dbReference type="Pfam" id="PF00023">
    <property type="entry name" value="Ank"/>
    <property type="match status" value="2"/>
</dbReference>
<feature type="region of interest" description="Disordered" evidence="4">
    <location>
        <begin position="1"/>
        <end position="251"/>
    </location>
</feature>
<dbReference type="PROSITE" id="PS50297">
    <property type="entry name" value="ANK_REP_REGION"/>
    <property type="match status" value="2"/>
</dbReference>
<feature type="repeat" description="ANK" evidence="3">
    <location>
        <begin position="456"/>
        <end position="489"/>
    </location>
</feature>
<gene>
    <name evidence="5" type="primary">IKB-1</name>
    <name evidence="5" type="ORF">BGW38_000501</name>
</gene>
<dbReference type="PANTHER" id="PTHR24198:SF165">
    <property type="entry name" value="ANKYRIN REPEAT-CONTAINING PROTEIN-RELATED"/>
    <property type="match status" value="1"/>
</dbReference>
<dbReference type="PANTHER" id="PTHR24198">
    <property type="entry name" value="ANKYRIN REPEAT AND PROTEIN KINASE DOMAIN-CONTAINING PROTEIN"/>
    <property type="match status" value="1"/>
</dbReference>
<evidence type="ECO:0000313" key="6">
    <source>
        <dbReference type="Proteomes" id="UP000780801"/>
    </source>
</evidence>
<evidence type="ECO:0000256" key="3">
    <source>
        <dbReference type="PROSITE-ProRule" id="PRU00023"/>
    </source>
</evidence>
<name>A0A9P6FVJ7_9FUNG</name>
<reference evidence="5" key="1">
    <citation type="journal article" date="2020" name="Fungal Divers.">
        <title>Resolving the Mortierellaceae phylogeny through synthesis of multi-gene phylogenetics and phylogenomics.</title>
        <authorList>
            <person name="Vandepol N."/>
            <person name="Liber J."/>
            <person name="Desiro A."/>
            <person name="Na H."/>
            <person name="Kennedy M."/>
            <person name="Barry K."/>
            <person name="Grigoriev I.V."/>
            <person name="Miller A.N."/>
            <person name="O'Donnell K."/>
            <person name="Stajich J.E."/>
            <person name="Bonito G."/>
        </authorList>
    </citation>
    <scope>NUCLEOTIDE SEQUENCE</scope>
    <source>
        <strain evidence="5">KOD1015</strain>
    </source>
</reference>
<sequence length="604" mass="65963">MAAASSASTFASNSGSSAATSTAATTATGPSSGSSHRDFRPVSFLTQQPHSTLTDYSSKVELQEPTKGGNRKPAENPYIPSPHNNILPPSQLNILRSQSPDLNKRDTPNGRVMGSPSLKPSMPKDEAGASKVSQSPRMVPSNPGRPASPSSLRLAHGGGFPLFEASQWFREPKNPNRQRRSDEDDRSETRSISEPSYLRPQLHPSKESSSSTATTTTTATSISTLQSPPASGGSATTVETPTTTTNATGLTAIKPRVPFDNFYSLADPYKELNQNEPTDFFTAVTQSDNTTIERMLKAFPALIHDSHGFWPHPTPIHVAARSRHPLETMKILIKHGAALDRGDHNGTTVLHFVCEQYPDPLEAVVFLTKAGTDCNARDAKKRTPLMVLLQNTHIVSTRVMVDSMRVMFKFGASAKVADHQFQRSPLHYAILHCKEPAPVIELLLKKGADVNARDHRKSTPLHLILERMDNEELVQMLLLYGADPGIKNGNKRNALGVAAENLRVMSAWFLLENDLLSSAPESIKKASELCSKADGPDKNSKPLFKNMLSDWQGKEGKQRRIQLAQDCVLRVQRTPDMKTVDQTQVALELLETAGVPIGQAFAHR</sequence>
<feature type="compositionally biased region" description="Low complexity" evidence="4">
    <location>
        <begin position="232"/>
        <end position="251"/>
    </location>
</feature>
<dbReference type="OrthoDB" id="194358at2759"/>
<keyword evidence="1" id="KW-0677">Repeat</keyword>
<evidence type="ECO:0000256" key="1">
    <source>
        <dbReference type="ARBA" id="ARBA00022737"/>
    </source>
</evidence>
<evidence type="ECO:0000256" key="4">
    <source>
        <dbReference type="SAM" id="MobiDB-lite"/>
    </source>
</evidence>
<feature type="compositionally biased region" description="Polar residues" evidence="4">
    <location>
        <begin position="44"/>
        <end position="57"/>
    </location>
</feature>
<dbReference type="Proteomes" id="UP000780801">
    <property type="component" value="Unassembled WGS sequence"/>
</dbReference>
<feature type="compositionally biased region" description="Low complexity" evidence="4">
    <location>
        <begin position="1"/>
        <end position="34"/>
    </location>
</feature>
<dbReference type="Pfam" id="PF12796">
    <property type="entry name" value="Ank_2"/>
    <property type="match status" value="1"/>
</dbReference>
<protein>
    <submittedName>
        <fullName evidence="5">ANK_REP_REGION domain-containing protein</fullName>
    </submittedName>
</protein>
<dbReference type="PROSITE" id="PS50088">
    <property type="entry name" value="ANK_REPEAT"/>
    <property type="match status" value="3"/>
</dbReference>
<dbReference type="InterPro" id="IPR002110">
    <property type="entry name" value="Ankyrin_rpt"/>
</dbReference>
<accession>A0A9P6FVJ7</accession>
<organism evidence="5 6">
    <name type="scientific">Lunasporangiospora selenospora</name>
    <dbReference type="NCBI Taxonomy" id="979761"/>
    <lineage>
        <taxon>Eukaryota</taxon>
        <taxon>Fungi</taxon>
        <taxon>Fungi incertae sedis</taxon>
        <taxon>Mucoromycota</taxon>
        <taxon>Mortierellomycotina</taxon>
        <taxon>Mortierellomycetes</taxon>
        <taxon>Mortierellales</taxon>
        <taxon>Mortierellaceae</taxon>
        <taxon>Lunasporangiospora</taxon>
    </lineage>
</organism>
<feature type="compositionally biased region" description="Basic and acidic residues" evidence="4">
    <location>
        <begin position="170"/>
        <end position="191"/>
    </location>
</feature>
<keyword evidence="6" id="KW-1185">Reference proteome</keyword>
<dbReference type="Gene3D" id="1.25.40.20">
    <property type="entry name" value="Ankyrin repeat-containing domain"/>
    <property type="match status" value="2"/>
</dbReference>
<dbReference type="AlphaFoldDB" id="A0A9P6FVJ7"/>
<feature type="repeat" description="ANK" evidence="3">
    <location>
        <begin position="421"/>
        <end position="455"/>
    </location>
</feature>
<dbReference type="SUPFAM" id="SSF48403">
    <property type="entry name" value="Ankyrin repeat"/>
    <property type="match status" value="1"/>
</dbReference>
<evidence type="ECO:0000313" key="5">
    <source>
        <dbReference type="EMBL" id="KAF9582212.1"/>
    </source>
</evidence>
<dbReference type="EMBL" id="JAABOA010001137">
    <property type="protein sequence ID" value="KAF9582212.1"/>
    <property type="molecule type" value="Genomic_DNA"/>
</dbReference>